<dbReference type="FunFam" id="3.10.20.340:FF:000001">
    <property type="entry name" value="Arginine biosynthesis bifunctional protein ArgJ, chloroplastic"/>
    <property type="match status" value="1"/>
</dbReference>
<evidence type="ECO:0000256" key="1">
    <source>
        <dbReference type="ARBA" id="ARBA00006774"/>
    </source>
</evidence>
<evidence type="ECO:0000313" key="10">
    <source>
        <dbReference type="EMBL" id="RMA81428.1"/>
    </source>
</evidence>
<dbReference type="PANTHER" id="PTHR23100:SF0">
    <property type="entry name" value="ARGININE BIOSYNTHESIS BIFUNCTIONAL PROTEIN ARGJ, MITOCHONDRIAL"/>
    <property type="match status" value="1"/>
</dbReference>
<keyword evidence="6 9" id="KW-0068">Autocatalytic cleavage</keyword>
<dbReference type="PANTHER" id="PTHR23100">
    <property type="entry name" value="ARGININE BIOSYNTHESIS BIFUNCTIONAL PROTEIN ARGJ"/>
    <property type="match status" value="1"/>
</dbReference>
<comment type="subcellular location">
    <subcellularLocation>
        <location evidence="9">Cytoplasm</location>
    </subcellularLocation>
</comment>
<dbReference type="OrthoDB" id="9804242at2"/>
<feature type="binding site" evidence="9">
    <location>
        <position position="190"/>
    </location>
    <ligand>
        <name>substrate</name>
    </ligand>
</feature>
<dbReference type="GO" id="GO:0004042">
    <property type="term" value="F:L-glutamate N-acetyltransferase activity"/>
    <property type="evidence" value="ECO:0007669"/>
    <property type="project" value="UniProtKB-UniRule"/>
</dbReference>
<feature type="binding site" evidence="9">
    <location>
        <position position="404"/>
    </location>
    <ligand>
        <name>substrate</name>
    </ligand>
</feature>
<comment type="function">
    <text evidence="9">Catalyzes two activities which are involved in the cyclic version of arginine biosynthesis: the synthesis of N-acetylglutamate from glutamate and acetyl-CoA as the acetyl donor, and of ornithine by transacetylation between N(2)-acetylornithine and glutamate.</text>
</comment>
<dbReference type="NCBIfam" id="TIGR00120">
    <property type="entry name" value="ArgJ"/>
    <property type="match status" value="1"/>
</dbReference>
<dbReference type="GO" id="GO:0004358">
    <property type="term" value="F:L-glutamate N-acetyltransferase activity, acting on acetyl-L-ornithine as donor"/>
    <property type="evidence" value="ECO:0007669"/>
    <property type="project" value="UniProtKB-UniRule"/>
</dbReference>
<proteinExistence type="inferred from homology"/>
<dbReference type="Gene3D" id="3.10.20.340">
    <property type="entry name" value="ArgJ beta chain, C-terminal domain"/>
    <property type="match status" value="1"/>
</dbReference>
<dbReference type="InterPro" id="IPR042195">
    <property type="entry name" value="ArgJ_beta_C"/>
</dbReference>
<comment type="catalytic activity">
    <reaction evidence="9">
        <text>L-glutamate + acetyl-CoA = N-acetyl-L-glutamate + CoA + H(+)</text>
        <dbReference type="Rhea" id="RHEA:24292"/>
        <dbReference type="ChEBI" id="CHEBI:15378"/>
        <dbReference type="ChEBI" id="CHEBI:29985"/>
        <dbReference type="ChEBI" id="CHEBI:44337"/>
        <dbReference type="ChEBI" id="CHEBI:57287"/>
        <dbReference type="ChEBI" id="CHEBI:57288"/>
        <dbReference type="EC" id="2.3.1.1"/>
    </reaction>
</comment>
<feature type="binding site" evidence="9">
    <location>
        <position position="275"/>
    </location>
    <ligand>
        <name>substrate</name>
    </ligand>
</feature>
<reference evidence="10 11" key="1">
    <citation type="submission" date="2018-10" db="EMBL/GenBank/DDBJ databases">
        <title>Genomic Encyclopedia of Type Strains, Phase IV (KMG-IV): sequencing the most valuable type-strain genomes for metagenomic binning, comparative biology and taxonomic classification.</title>
        <authorList>
            <person name="Goeker M."/>
        </authorList>
    </citation>
    <scope>NUCLEOTIDE SEQUENCE [LARGE SCALE GENOMIC DNA]</scope>
    <source>
        <strain evidence="10 11">DSM 25080</strain>
    </source>
</reference>
<dbReference type="EMBL" id="REFJ01000002">
    <property type="protein sequence ID" value="RMA81428.1"/>
    <property type="molecule type" value="Genomic_DNA"/>
</dbReference>
<dbReference type="HAMAP" id="MF_01106">
    <property type="entry name" value="ArgJ"/>
    <property type="match status" value="1"/>
</dbReference>
<dbReference type="InterPro" id="IPR002813">
    <property type="entry name" value="Arg_biosynth_ArgJ"/>
</dbReference>
<evidence type="ECO:0000256" key="8">
    <source>
        <dbReference type="ARBA" id="ARBA00049439"/>
    </source>
</evidence>
<keyword evidence="9" id="KW-0963">Cytoplasm</keyword>
<keyword evidence="5 9" id="KW-0808">Transferase</keyword>
<evidence type="ECO:0000256" key="7">
    <source>
        <dbReference type="ARBA" id="ARBA00023315"/>
    </source>
</evidence>
<dbReference type="SUPFAM" id="SSF56266">
    <property type="entry name" value="DmpA/ArgJ-like"/>
    <property type="match status" value="1"/>
</dbReference>
<keyword evidence="11" id="KW-1185">Reference proteome</keyword>
<feature type="site" description="Involved in the stabilization of negative charge on the oxyanion by the formation of the oxyanion hole" evidence="9">
    <location>
        <position position="117"/>
    </location>
</feature>
<organism evidence="10 11">
    <name type="scientific">Umboniibacter marinipuniceus</name>
    <dbReference type="NCBI Taxonomy" id="569599"/>
    <lineage>
        <taxon>Bacteria</taxon>
        <taxon>Pseudomonadati</taxon>
        <taxon>Pseudomonadota</taxon>
        <taxon>Gammaproteobacteria</taxon>
        <taxon>Cellvibrionales</taxon>
        <taxon>Cellvibrionaceae</taxon>
        <taxon>Umboniibacter</taxon>
    </lineage>
</organism>
<keyword evidence="9" id="KW-0511">Multifunctional enzyme</keyword>
<keyword evidence="7 9" id="KW-0012">Acyltransferase</keyword>
<dbReference type="Gene3D" id="3.60.70.12">
    <property type="entry name" value="L-amino peptidase D-ALA esterase/amidase"/>
    <property type="match status" value="1"/>
</dbReference>
<comment type="caution">
    <text evidence="10">The sequence shown here is derived from an EMBL/GenBank/DDBJ whole genome shotgun (WGS) entry which is preliminary data.</text>
</comment>
<dbReference type="FunFam" id="3.60.70.12:FF:000001">
    <property type="entry name" value="Arginine biosynthesis bifunctional protein ArgJ, chloroplastic"/>
    <property type="match status" value="1"/>
</dbReference>
<dbReference type="CDD" id="cd02152">
    <property type="entry name" value="OAT"/>
    <property type="match status" value="1"/>
</dbReference>
<evidence type="ECO:0000256" key="2">
    <source>
        <dbReference type="ARBA" id="ARBA00011475"/>
    </source>
</evidence>
<comment type="subunit">
    <text evidence="2 9">Heterotetramer of two alpha and two beta chains.</text>
</comment>
<dbReference type="UniPathway" id="UPA00068">
    <property type="reaction ID" value="UER00106"/>
</dbReference>
<gene>
    <name evidence="9" type="primary">argJ</name>
    <name evidence="10" type="ORF">DFR27_1248</name>
</gene>
<feature type="site" description="Involved in the stabilization of negative charge on the oxyanion by the formation of the oxyanion hole" evidence="9">
    <location>
        <position position="116"/>
    </location>
</feature>
<dbReference type="GO" id="GO:0006526">
    <property type="term" value="P:L-arginine biosynthetic process"/>
    <property type="evidence" value="ECO:0007669"/>
    <property type="project" value="UniProtKB-UniRule"/>
</dbReference>
<dbReference type="GO" id="GO:0005737">
    <property type="term" value="C:cytoplasm"/>
    <property type="evidence" value="ECO:0007669"/>
    <property type="project" value="UniProtKB-SubCell"/>
</dbReference>
<keyword evidence="4 9" id="KW-0028">Amino-acid biosynthesis</keyword>
<feature type="binding site" evidence="9">
    <location>
        <position position="399"/>
    </location>
    <ligand>
        <name>substrate</name>
    </ligand>
</feature>
<evidence type="ECO:0000313" key="11">
    <source>
        <dbReference type="Proteomes" id="UP000267187"/>
    </source>
</evidence>
<dbReference type="NCBIfam" id="NF003802">
    <property type="entry name" value="PRK05388.1"/>
    <property type="match status" value="1"/>
</dbReference>
<feature type="chain" id="PRO_5023371809" description="Arginine biosynthesis bifunctional protein ArgJ beta chain" evidence="9">
    <location>
        <begin position="190"/>
        <end position="404"/>
    </location>
</feature>
<feature type="chain" id="PRO_5023371810" description="Arginine biosynthesis bifunctional protein ArgJ alpha chain" evidence="9">
    <location>
        <begin position="1"/>
        <end position="189"/>
    </location>
</feature>
<comment type="catalytic activity">
    <reaction evidence="8 9">
        <text>N(2)-acetyl-L-ornithine + L-glutamate = N-acetyl-L-glutamate + L-ornithine</text>
        <dbReference type="Rhea" id="RHEA:15349"/>
        <dbReference type="ChEBI" id="CHEBI:29985"/>
        <dbReference type="ChEBI" id="CHEBI:44337"/>
        <dbReference type="ChEBI" id="CHEBI:46911"/>
        <dbReference type="ChEBI" id="CHEBI:57805"/>
        <dbReference type="EC" id="2.3.1.35"/>
    </reaction>
</comment>
<dbReference type="GO" id="GO:0006592">
    <property type="term" value="P:ornithine biosynthetic process"/>
    <property type="evidence" value="ECO:0007669"/>
    <property type="project" value="TreeGrafter"/>
</dbReference>
<evidence type="ECO:0000256" key="9">
    <source>
        <dbReference type="HAMAP-Rule" id="MF_01106"/>
    </source>
</evidence>
<feature type="binding site" evidence="9">
    <location>
        <position position="179"/>
    </location>
    <ligand>
        <name>substrate</name>
    </ligand>
</feature>
<dbReference type="EC" id="2.3.1.1" evidence="9"/>
<sequence>MPVGNTQDGPELAVDGLEIAVIEAGIRYPDRKDLVLFRLEAGTTVSGLFTKNRFCAAPVHVAKANLSTGNIRALVINTGNANAGTGSQGMGDAQLSCELVAAQLGYSADQVLPYSTGVIGETMPMERFAAGVQQITTESFGASWLQAATGIMTTDTVPKYAGRTLAIAGGEITIAGISKGAGMIKPNMATMLGFVATDARIAQTHLDELASSLIEPSFNRITVDGDTSTNDAAMLIATGASGVELAPGQPGWHEFKQQLGEVFLFLAQAIVRDAEGATKFVTVEVTSTQTSDEARLVAYAVAESPLVKTALYASDPNWGRILAAVGRAGISDLDTEQVSIYLNELEIVRNGAVSPDYTEEAGQAVMDLSEITISISLGRGDNSDTVYTCDFSHDYVSINADYRS</sequence>
<name>A0A3M0AF92_9GAMM</name>
<accession>A0A3M0AF92</accession>
<evidence type="ECO:0000256" key="4">
    <source>
        <dbReference type="ARBA" id="ARBA00022605"/>
    </source>
</evidence>
<comment type="pathway">
    <text evidence="9">Amino-acid biosynthesis; L-arginine biosynthesis; L-ornithine and N-acetyl-L-glutamate from L-glutamate and N(2)-acetyl-L-ornithine (cyclic): step 1/1.</text>
</comment>
<evidence type="ECO:0000256" key="5">
    <source>
        <dbReference type="ARBA" id="ARBA00022679"/>
    </source>
</evidence>
<feature type="site" description="Cleavage; by autolysis" evidence="9">
    <location>
        <begin position="189"/>
        <end position="190"/>
    </location>
</feature>
<evidence type="ECO:0000256" key="6">
    <source>
        <dbReference type="ARBA" id="ARBA00022813"/>
    </source>
</evidence>
<dbReference type="EC" id="2.3.1.35" evidence="9"/>
<feature type="binding site" evidence="9">
    <location>
        <position position="153"/>
    </location>
    <ligand>
        <name>substrate</name>
    </ligand>
</feature>
<protein>
    <recommendedName>
        <fullName evidence="9">Arginine biosynthesis bifunctional protein ArgJ</fullName>
    </recommendedName>
    <domain>
        <recommendedName>
            <fullName evidence="9">Glutamate N-acetyltransferase</fullName>
            <ecNumber evidence="9">2.3.1.35</ecNumber>
        </recommendedName>
        <alternativeName>
            <fullName evidence="9">Ornithine acetyltransferase</fullName>
            <shortName evidence="9">OATase</shortName>
        </alternativeName>
        <alternativeName>
            <fullName evidence="9">Ornithine transacetylase</fullName>
        </alternativeName>
    </domain>
    <domain>
        <recommendedName>
            <fullName evidence="9">Amino-acid acetyltransferase</fullName>
            <ecNumber evidence="9">2.3.1.1</ecNumber>
        </recommendedName>
        <alternativeName>
            <fullName evidence="9">N-acetylglutamate synthase</fullName>
            <shortName evidence="9">AGSase</shortName>
        </alternativeName>
    </domain>
    <component>
        <recommendedName>
            <fullName evidence="9">Arginine biosynthesis bifunctional protein ArgJ alpha chain</fullName>
        </recommendedName>
    </component>
    <component>
        <recommendedName>
            <fullName evidence="9">Arginine biosynthesis bifunctional protein ArgJ beta chain</fullName>
        </recommendedName>
    </component>
</protein>
<evidence type="ECO:0000256" key="3">
    <source>
        <dbReference type="ARBA" id="ARBA00022571"/>
    </source>
</evidence>
<dbReference type="Pfam" id="PF01960">
    <property type="entry name" value="ArgJ"/>
    <property type="match status" value="1"/>
</dbReference>
<dbReference type="AlphaFoldDB" id="A0A3M0AF92"/>
<dbReference type="Proteomes" id="UP000267187">
    <property type="component" value="Unassembled WGS sequence"/>
</dbReference>
<dbReference type="InterPro" id="IPR016117">
    <property type="entry name" value="ArgJ-like_dom_sf"/>
</dbReference>
<keyword evidence="3 9" id="KW-0055">Arginine biosynthesis</keyword>
<dbReference type="RefSeq" id="WP_121876570.1">
    <property type="nucleotide sequence ID" value="NZ_REFJ01000002.1"/>
</dbReference>
<comment type="pathway">
    <text evidence="9">Amino-acid biosynthesis; L-arginine biosynthesis; N(2)-acetyl-L-ornithine from L-glutamate: step 1/4.</text>
</comment>
<comment type="similarity">
    <text evidence="1 9">Belongs to the ArgJ family.</text>
</comment>
<feature type="active site" description="Nucleophile" evidence="9">
    <location>
        <position position="190"/>
    </location>
</feature>